<evidence type="ECO:0000313" key="6">
    <source>
        <dbReference type="Proteomes" id="UP000253061"/>
    </source>
</evidence>
<sequence length="401" mass="44633">MTDKFLPYGRQSIDQTDIDAVIEVLKSDFLTTGPAVDLFEDLLAEKTQSQFAIACNSGTAALHMAAHAAGLQKGDAAIVPSVTFLASANAMTFTGAEVVFADCNPETGLMSPEHLEDAISRAKETNLSPKVVVPVHLAGQMCDIEAIAKIARREGMFVIEDACHAIGTTYGPDFRYTAGDCTWSDMTAFSFHPVKTIAMGEGGAVTTNNPRLDEKLKLFRNHGMSRNTDTFIASELGRDRSGDWGQWYYEMAEPGYNYRASDIQCALGYSQLKRLDQFRERRRDLRQAYYAMEDNLPRGVKLSPKISTCRPCPHLMIALFENDFLGKGRNHIMTHLKDMGIGTQVHYIPVHLQPYYRKLQPELDLPGAVHFYKTCLSLPLYQAMTEADVKKVIQCLKEIGK</sequence>
<dbReference type="SUPFAM" id="SSF53383">
    <property type="entry name" value="PLP-dependent transferases"/>
    <property type="match status" value="1"/>
</dbReference>
<feature type="active site" description="Proton acceptor" evidence="2">
    <location>
        <position position="195"/>
    </location>
</feature>
<proteinExistence type="inferred from homology"/>
<protein>
    <recommendedName>
        <fullName evidence="7">Flagellin modification protein FlmB</fullName>
    </recommendedName>
</protein>
<dbReference type="NCBIfam" id="TIGR03588">
    <property type="entry name" value="PseC"/>
    <property type="match status" value="1"/>
</dbReference>
<name>A0A367VJR7_9PROT</name>
<dbReference type="Gene3D" id="3.90.1150.10">
    <property type="entry name" value="Aspartate Aminotransferase, domain 1"/>
    <property type="match status" value="1"/>
</dbReference>
<evidence type="ECO:0008006" key="7">
    <source>
        <dbReference type="Google" id="ProtNLM"/>
    </source>
</evidence>
<dbReference type="EMBL" id="JPWB01000001">
    <property type="protein sequence ID" value="RCK25465.1"/>
    <property type="molecule type" value="Genomic_DNA"/>
</dbReference>
<comment type="similarity">
    <text evidence="1 4">Belongs to the DegT/DnrJ/EryC1 family.</text>
</comment>
<dbReference type="InterPro" id="IPR015421">
    <property type="entry name" value="PyrdxlP-dep_Trfase_major"/>
</dbReference>
<dbReference type="AlphaFoldDB" id="A0A367VJR7"/>
<evidence type="ECO:0000256" key="1">
    <source>
        <dbReference type="ARBA" id="ARBA00037999"/>
    </source>
</evidence>
<dbReference type="PANTHER" id="PTHR30244">
    <property type="entry name" value="TRANSAMINASE"/>
    <property type="match status" value="1"/>
</dbReference>
<dbReference type="InterPro" id="IPR015424">
    <property type="entry name" value="PyrdxlP-dep_Trfase"/>
</dbReference>
<organism evidence="5 6">
    <name type="scientific">Thalassospira profundimaris</name>
    <dbReference type="NCBI Taxonomy" id="502049"/>
    <lineage>
        <taxon>Bacteria</taxon>
        <taxon>Pseudomonadati</taxon>
        <taxon>Pseudomonadota</taxon>
        <taxon>Alphaproteobacteria</taxon>
        <taxon>Rhodospirillales</taxon>
        <taxon>Thalassospiraceae</taxon>
        <taxon>Thalassospira</taxon>
    </lineage>
</organism>
<dbReference type="GO" id="GO:0000271">
    <property type="term" value="P:polysaccharide biosynthetic process"/>
    <property type="evidence" value="ECO:0007669"/>
    <property type="project" value="TreeGrafter"/>
</dbReference>
<dbReference type="Pfam" id="PF01041">
    <property type="entry name" value="DegT_DnrJ_EryC1"/>
    <property type="match status" value="1"/>
</dbReference>
<dbReference type="CDD" id="cd00616">
    <property type="entry name" value="AHBA_syn"/>
    <property type="match status" value="1"/>
</dbReference>
<gene>
    <name evidence="5" type="ORF">TH6_02300</name>
</gene>
<feature type="modified residue" description="N6-(pyridoxal phosphate)lysine" evidence="3">
    <location>
        <position position="195"/>
    </location>
</feature>
<dbReference type="GO" id="GO:0008483">
    <property type="term" value="F:transaminase activity"/>
    <property type="evidence" value="ECO:0007669"/>
    <property type="project" value="TreeGrafter"/>
</dbReference>
<keyword evidence="3 4" id="KW-0663">Pyridoxal phosphate</keyword>
<evidence type="ECO:0000256" key="4">
    <source>
        <dbReference type="RuleBase" id="RU004508"/>
    </source>
</evidence>
<dbReference type="Gene3D" id="3.40.640.10">
    <property type="entry name" value="Type I PLP-dependent aspartate aminotransferase-like (Major domain)"/>
    <property type="match status" value="1"/>
</dbReference>
<dbReference type="Proteomes" id="UP000253061">
    <property type="component" value="Unassembled WGS sequence"/>
</dbReference>
<dbReference type="PIRSF" id="PIRSF000390">
    <property type="entry name" value="PLP_StrS"/>
    <property type="match status" value="1"/>
</dbReference>
<reference evidence="5 6" key="1">
    <citation type="submission" date="2014-07" db="EMBL/GenBank/DDBJ databases">
        <title>Draft genome sequence of Thalassospira profundimaris R8-17.</title>
        <authorList>
            <person name="Lai Q."/>
            <person name="Shao Z."/>
        </authorList>
    </citation>
    <scope>NUCLEOTIDE SEQUENCE [LARGE SCALE GENOMIC DNA]</scope>
    <source>
        <strain evidence="5 6">R8-17</strain>
    </source>
</reference>
<dbReference type="InterPro" id="IPR000653">
    <property type="entry name" value="DegT/StrS_aminotransferase"/>
</dbReference>
<accession>A0A367VJR7</accession>
<comment type="caution">
    <text evidence="5">The sequence shown here is derived from an EMBL/GenBank/DDBJ whole genome shotgun (WGS) entry which is preliminary data.</text>
</comment>
<dbReference type="GO" id="GO:0030170">
    <property type="term" value="F:pyridoxal phosphate binding"/>
    <property type="evidence" value="ECO:0007669"/>
    <property type="project" value="TreeGrafter"/>
</dbReference>
<dbReference type="PANTHER" id="PTHR30244:SF34">
    <property type="entry name" value="DTDP-4-AMINO-4,6-DIDEOXYGALACTOSE TRANSAMINASE"/>
    <property type="match status" value="1"/>
</dbReference>
<evidence type="ECO:0000313" key="5">
    <source>
        <dbReference type="EMBL" id="RCK25465.1"/>
    </source>
</evidence>
<evidence type="ECO:0000256" key="3">
    <source>
        <dbReference type="PIRSR" id="PIRSR000390-2"/>
    </source>
</evidence>
<dbReference type="RefSeq" id="WP_062956455.1">
    <property type="nucleotide sequence ID" value="NZ_JPWB01000001.1"/>
</dbReference>
<dbReference type="InterPro" id="IPR020026">
    <property type="entry name" value="PseC"/>
</dbReference>
<evidence type="ECO:0000256" key="2">
    <source>
        <dbReference type="PIRSR" id="PIRSR000390-1"/>
    </source>
</evidence>
<dbReference type="InterPro" id="IPR015422">
    <property type="entry name" value="PyrdxlP-dep_Trfase_small"/>
</dbReference>